<dbReference type="FunFam" id="3.80.10.10:FF:000041">
    <property type="entry name" value="LRR receptor-like serine/threonine-protein kinase ERECTA"/>
    <property type="match status" value="1"/>
</dbReference>
<keyword evidence="2" id="KW-1003">Cell membrane</keyword>
<evidence type="ECO:0000313" key="9">
    <source>
        <dbReference type="EMBL" id="KAL3811579.1"/>
    </source>
</evidence>
<comment type="caution">
    <text evidence="9">The sequence shown here is derived from an EMBL/GenBank/DDBJ whole genome shotgun (WGS) entry which is preliminary data.</text>
</comment>
<dbReference type="Pfam" id="PF13516">
    <property type="entry name" value="LRR_6"/>
    <property type="match status" value="2"/>
</dbReference>
<dbReference type="InterPro" id="IPR055414">
    <property type="entry name" value="LRR_R13L4/SHOC2-like"/>
</dbReference>
<evidence type="ECO:0000256" key="2">
    <source>
        <dbReference type="ARBA" id="ARBA00022475"/>
    </source>
</evidence>
<evidence type="ECO:0000313" key="10">
    <source>
        <dbReference type="Proteomes" id="UP001530377"/>
    </source>
</evidence>
<dbReference type="InterPro" id="IPR013210">
    <property type="entry name" value="LRR_N_plant-typ"/>
</dbReference>
<dbReference type="GO" id="GO:0005886">
    <property type="term" value="C:plasma membrane"/>
    <property type="evidence" value="ECO:0007669"/>
    <property type="project" value="UniProtKB-SubCell"/>
</dbReference>
<dbReference type="EMBL" id="JALLPB020000252">
    <property type="protein sequence ID" value="KAL3811579.1"/>
    <property type="molecule type" value="Genomic_DNA"/>
</dbReference>
<feature type="transmembrane region" description="Helical" evidence="6">
    <location>
        <begin position="2283"/>
        <end position="2302"/>
    </location>
</feature>
<evidence type="ECO:0000256" key="4">
    <source>
        <dbReference type="ARBA" id="ARBA00022729"/>
    </source>
</evidence>
<keyword evidence="6" id="KW-0472">Membrane</keyword>
<evidence type="ECO:0000256" key="6">
    <source>
        <dbReference type="SAM" id="Phobius"/>
    </source>
</evidence>
<dbReference type="Pfam" id="PF23598">
    <property type="entry name" value="LRR_14"/>
    <property type="match status" value="1"/>
</dbReference>
<feature type="domain" description="Leucine-rich repeat-containing N-terminal plant-type" evidence="7">
    <location>
        <begin position="40"/>
        <end position="80"/>
    </location>
</feature>
<evidence type="ECO:0000259" key="8">
    <source>
        <dbReference type="Pfam" id="PF23598"/>
    </source>
</evidence>
<dbReference type="InterPro" id="IPR003591">
    <property type="entry name" value="Leu-rich_rpt_typical-subtyp"/>
</dbReference>
<feature type="domain" description="Leucine-rich repeat-containing N-terminal plant-type" evidence="7">
    <location>
        <begin position="849"/>
        <end position="865"/>
    </location>
</feature>
<feature type="domain" description="Leucine-rich repeat-containing N-terminal plant-type" evidence="7">
    <location>
        <begin position="472"/>
        <end position="487"/>
    </location>
</feature>
<feature type="domain" description="Leucine-rich repeat-containing N-terminal plant-type" evidence="7">
    <location>
        <begin position="1614"/>
        <end position="1631"/>
    </location>
</feature>
<keyword evidence="6" id="KW-1133">Transmembrane helix</keyword>
<gene>
    <name evidence="9" type="ORF">ACHAXA_006864</name>
</gene>
<evidence type="ECO:0000256" key="3">
    <source>
        <dbReference type="ARBA" id="ARBA00022614"/>
    </source>
</evidence>
<dbReference type="SMART" id="SM00369">
    <property type="entry name" value="LRR_TYP"/>
    <property type="match status" value="11"/>
</dbReference>
<dbReference type="InterPro" id="IPR053211">
    <property type="entry name" value="DNA_repair-toleration"/>
</dbReference>
<name>A0ABD3RF25_9STRA</name>
<feature type="domain" description="Leucine-rich repeat-containing N-terminal plant-type" evidence="7">
    <location>
        <begin position="1985"/>
        <end position="2001"/>
    </location>
</feature>
<dbReference type="InterPro" id="IPR001611">
    <property type="entry name" value="Leu-rich_rpt"/>
</dbReference>
<dbReference type="FunFam" id="3.80.10.10:FF:000383">
    <property type="entry name" value="Leucine-rich repeat receptor protein kinase EMS1"/>
    <property type="match status" value="3"/>
</dbReference>
<dbReference type="SUPFAM" id="SSF52058">
    <property type="entry name" value="L domain-like"/>
    <property type="match status" value="6"/>
</dbReference>
<proteinExistence type="predicted"/>
<evidence type="ECO:0000256" key="1">
    <source>
        <dbReference type="ARBA" id="ARBA00004236"/>
    </source>
</evidence>
<feature type="domain" description="Disease resistance R13L4/SHOC-2-like LRR" evidence="8">
    <location>
        <begin position="1280"/>
        <end position="1468"/>
    </location>
</feature>
<dbReference type="Pfam" id="PF00560">
    <property type="entry name" value="LRR_1"/>
    <property type="match status" value="1"/>
</dbReference>
<evidence type="ECO:0000256" key="5">
    <source>
        <dbReference type="ARBA" id="ARBA00022737"/>
    </source>
</evidence>
<keyword evidence="10" id="KW-1185">Reference proteome</keyword>
<accession>A0ABD3RF25</accession>
<evidence type="ECO:0000259" key="7">
    <source>
        <dbReference type="Pfam" id="PF08263"/>
    </source>
</evidence>
<protein>
    <submittedName>
        <fullName evidence="9">Uncharacterized protein</fullName>
    </submittedName>
</protein>
<organism evidence="9 10">
    <name type="scientific">Cyclostephanos tholiformis</name>
    <dbReference type="NCBI Taxonomy" id="382380"/>
    <lineage>
        <taxon>Eukaryota</taxon>
        <taxon>Sar</taxon>
        <taxon>Stramenopiles</taxon>
        <taxon>Ochrophyta</taxon>
        <taxon>Bacillariophyta</taxon>
        <taxon>Coscinodiscophyceae</taxon>
        <taxon>Thalassiosirophycidae</taxon>
        <taxon>Stephanodiscales</taxon>
        <taxon>Stephanodiscaceae</taxon>
        <taxon>Cyclostephanos</taxon>
    </lineage>
</organism>
<dbReference type="Gene3D" id="3.80.10.10">
    <property type="entry name" value="Ribonuclease Inhibitor"/>
    <property type="match status" value="9"/>
</dbReference>
<dbReference type="PANTHER" id="PTHR48060:SF21">
    <property type="entry name" value="L DOMAIN-LIKE PROTEIN"/>
    <property type="match status" value="1"/>
</dbReference>
<feature type="domain" description="Leucine-rich repeat-containing N-terminal plant-type" evidence="7">
    <location>
        <begin position="1232"/>
        <end position="1246"/>
    </location>
</feature>
<keyword evidence="3" id="KW-0433">Leucine-rich repeat</keyword>
<dbReference type="Proteomes" id="UP001530377">
    <property type="component" value="Unassembled WGS sequence"/>
</dbReference>
<dbReference type="PANTHER" id="PTHR48060">
    <property type="entry name" value="DNA DAMAGE-REPAIR/TOLERATION PROTEIN DRT100"/>
    <property type="match status" value="1"/>
</dbReference>
<dbReference type="SMART" id="SM00365">
    <property type="entry name" value="LRR_SD22"/>
    <property type="match status" value="8"/>
</dbReference>
<keyword evidence="5" id="KW-0677">Repeat</keyword>
<dbReference type="InterPro" id="IPR032675">
    <property type="entry name" value="LRR_dom_sf"/>
</dbReference>
<dbReference type="Pfam" id="PF08263">
    <property type="entry name" value="LRRNT_2"/>
    <property type="match status" value="6"/>
</dbReference>
<sequence length="2306" mass="253211">MKRGTVNGSGIGGIVIDSMTFLAYLSSLFALLPFASAVLSEKEVLYHLYSNLNGDNWDTKWDTDSSDVCSSDSYPGVTCNTAGKITEINLKDNNLAGSVSPHVYTLSHLKHLDLSKNRITSAGFDRIDVVIEEEDDIGDVEVIELTNNLVSSVKGVSKLAKSLTGLHMSFNNLKGTMPSELFSLPLLEILAVSENEISGTIDKRLGNLTNLLEFYCYGNKLTGTIPSEIGHLTKMQIITFSENQLTGHLPMEIKNMGNLQTFSVHNNDPDTGTHTGHLPHFDTHPYLNEIYLDGNAFSGTIPHNFLNAFNGSEGETVTIGLENNNITGTIPEEFIRFDSLVLNVVGNKIEGYGSNICDDASNQDKINGWMNGMVELFGCDAILCPVDTYSDTGRQEETETPCEPCDSGTDGLMGATACDDDVKIVNGTADELEILVEFYLALDGPEWIDVDGWSAFAEMESPADLTLPSYQDEGIDPCTGFTGIACDEDGNIIEISLPNNGLEGMVPQSFFDLPNLRELDLSGNEIRLDRDFGFGDIGKAVKLRKVDLSSNDIQKFSGIGKATSLEELIVNDAYFFSVIDTELYELKGLKVLELKYSGLKGKIPEGISALSILKDLDLYGNELTGTIPTEIGLMTKLWHIDFSENDFSGHLPADAIAKLLDLQKFHVHQSGKVGPGITGKLPSFKEQKLLHMLDLNSNSITGTIPSNFLSGVTDVDQLMAIDIGYNQLDGTVPGTLSRFTNMRLFAMKNKIVEVSANLCNLTGWLNGEVGKVIDAGGDGCDAILCPRGTFNSYGRATSGGDGKCKSCPDGEFAGATGCIGITDESDDIEKGILDKLFIETGGVNWTKQENWETGPVCTYEGIKCSGNNTNEGVEEINLAGFGLIANIPTQIYSLPYLKKLNISNNVVDLRFDGIKNAIYLEEIHMNLADLTSVDGISSAPSLRRLHISHNSFPEGSIPVELYSMETLELLDIGYNGFSGSLSGDIANLKNLQEFYAGGNDITGTIPKEISQLSQLTSLALSGNRMSGEIPNELEEITPLRLLHLNGQRDFGGFTGKLPSFNTSQHLHEIDFSKNSLTGSIPRSFLATVRTSGSHDDYAYDKIDLSSNQITGSVPEEWDDFVGLFAYLAGNRITDVPNVLCDDDDEFMDCLVGNLTENKCDAILCPPGTSSPVGRQTVADVPCQPCPGETQEERELQAPFYGMFACKSISEERSILEQLHGLIFKDSSIDTYWMTENPICSWYGITCEVDEKADSGVTEIKLESNSLETDDPGKVSSLFFSLPYLKKLDLKGNDHLVLKLDDVGNSTQLESLHISATGITSIVGIGMATNLKELHVTDNEITGPFPEEIFSLTSMERLFLSFNQISGTLPTRIGELTNLREFYAYTNKMNGTLPTELGKLAEIENLVLGKNDFEGNLPTQLNNLVNLREFSVYENSKLSGPILDFSKVTKLEKLDLEGNGFTGQIPSSFLSSLSQEYYADSDNEIILHLADNALTGEIPEGILSNIANLYLDITGNQFKEVPASFCRDDQSLWMNGKVGELQDDNPCYAIACPVNTFSNTGRKHSKDDDEECITCGSDEEAPFVGSRACNRMENEIMTLKALYLGTNGKSWEENENWMDHTKPICSWYGVECAGDSLDNHTVTGIDLSANSLSGTMPHEIWELPSLQNLKLKENDVFIHFTNIYKASKLELLYISDIDIGSIVGLGKAPALTQLHLTANELTGTIPADFFELADTLESLYIAYNSFSGTLSTEFGKMTKLVDFYAYDNEFSGSIPAEFASLKNLKNFVVAENKLSGSIAEEFSYMPQLELFSAYRRLKPGPKLSGHLPSFSNVPSLHGLYLDYNHLVGTIPSNFLKSSLNSELITISHNLLTGEVPLELAIINDLNIEMEGNKFTNLDEKFCENLSWMDGLVSNYSCDALMCRPGYFSIYGRQNSTDSACKQCDNNSNSTPTPYWGSISCDRQVDDKEILELLYSETKGDDWHNNENWLTTDDICTWYGVECRDGVSVQAIRLGANNLVGRPPKEIFLLKQLHTLWLHSNPIFFKFEGIDKAQNLIDLRLDATGLSDTFGVGEAKNLIKLDLKYNQISGRFPFELLNLEKLESLSLTDNSLTGGLPTSFEKLTNLIELRLGSNMFSGQLPSFSDLENLILLDLSENDLVGSIPNDFLISLSGRKPVLVDLSSNSLSGMVPNHLDRLDQLVIYLRDNNFHTLPGSLCDSNNRAWNMREVEMFGCDAIMCPPLTANYIGRQGDENIPCMKCESNTDLYGQITCNGIAMEASTSIRLVIGPIVAFTTYALGGLLLIQDYI</sequence>
<reference evidence="9 10" key="1">
    <citation type="submission" date="2024-10" db="EMBL/GenBank/DDBJ databases">
        <title>Updated reference genomes for cyclostephanoid diatoms.</title>
        <authorList>
            <person name="Roberts W.R."/>
            <person name="Alverson A.J."/>
        </authorList>
    </citation>
    <scope>NUCLEOTIDE SEQUENCE [LARGE SCALE GENOMIC DNA]</scope>
    <source>
        <strain evidence="9 10">AJA228-03</strain>
    </source>
</reference>
<keyword evidence="6" id="KW-0812">Transmembrane</keyword>
<keyword evidence="4" id="KW-0732">Signal</keyword>
<comment type="subcellular location">
    <subcellularLocation>
        <location evidence="1">Cell membrane</location>
    </subcellularLocation>
</comment>